<proteinExistence type="predicted"/>
<dbReference type="SUPFAM" id="SSF47240">
    <property type="entry name" value="Ferritin-like"/>
    <property type="match status" value="1"/>
</dbReference>
<gene>
    <name evidence="1" type="ORF">ACFSDE_09845</name>
</gene>
<dbReference type="EMBL" id="JBHUGD010000003">
    <property type="protein sequence ID" value="MFD1947094.1"/>
    <property type="molecule type" value="Genomic_DNA"/>
</dbReference>
<protein>
    <submittedName>
        <fullName evidence="1">GTP-binding protein LepA</fullName>
    </submittedName>
</protein>
<comment type="caution">
    <text evidence="1">The sequence shown here is derived from an EMBL/GenBank/DDBJ whole genome shotgun (WGS) entry which is preliminary data.</text>
</comment>
<evidence type="ECO:0000313" key="1">
    <source>
        <dbReference type="EMBL" id="MFD1947094.1"/>
    </source>
</evidence>
<accession>A0ABW4TMV0</accession>
<keyword evidence="2" id="KW-1185">Reference proteome</keyword>
<name>A0ABW4TMV0_9ACTN</name>
<dbReference type="Proteomes" id="UP001597351">
    <property type="component" value="Unassembled WGS sequence"/>
</dbReference>
<dbReference type="RefSeq" id="WP_343917869.1">
    <property type="nucleotide sequence ID" value="NZ_BAAAJT010000002.1"/>
</dbReference>
<sequence>MPRTRTTEQRLREHVDRLGEEHPPIDLATVDLTVADPAAVRDRFGHVLDYMARVELEVDRNVLELTTMLPDPPEVDRYFYADVWQPQEVRHGEILDALQQELGRPAATPDLTTVSAKLRVLGALAHLAPVQDVVRMLYYLTGQATERSAVLAYNLLHDGLTEMGEHAVAGSVVGQIKRQEPGHHAFYSLSARGLHDQLAPWQRWLVRRLRALSFAPVGVNNPDQLADFGDVMTSLSITDRVESFAEQVSRLERDLLWAHAEGMRVPPYVLRAFADAAGAARARRPESSVPPTGTR</sequence>
<dbReference type="Gene3D" id="1.10.620.20">
    <property type="entry name" value="Ribonucleotide Reductase, subunit A"/>
    <property type="match status" value="1"/>
</dbReference>
<organism evidence="1 2">
    <name type="scientific">Nocardioides aestuarii</name>
    <dbReference type="NCBI Taxonomy" id="252231"/>
    <lineage>
        <taxon>Bacteria</taxon>
        <taxon>Bacillati</taxon>
        <taxon>Actinomycetota</taxon>
        <taxon>Actinomycetes</taxon>
        <taxon>Propionibacteriales</taxon>
        <taxon>Nocardioidaceae</taxon>
        <taxon>Nocardioides</taxon>
    </lineage>
</organism>
<evidence type="ECO:0000313" key="2">
    <source>
        <dbReference type="Proteomes" id="UP001597351"/>
    </source>
</evidence>
<dbReference type="InterPro" id="IPR009078">
    <property type="entry name" value="Ferritin-like_SF"/>
</dbReference>
<reference evidence="2" key="1">
    <citation type="journal article" date="2019" name="Int. J. Syst. Evol. Microbiol.">
        <title>The Global Catalogue of Microorganisms (GCM) 10K type strain sequencing project: providing services to taxonomists for standard genome sequencing and annotation.</title>
        <authorList>
            <consortium name="The Broad Institute Genomics Platform"/>
            <consortium name="The Broad Institute Genome Sequencing Center for Infectious Disease"/>
            <person name="Wu L."/>
            <person name="Ma J."/>
        </authorList>
    </citation>
    <scope>NUCLEOTIDE SEQUENCE [LARGE SCALE GENOMIC DNA]</scope>
    <source>
        <strain evidence="2">CGMCC 1.12477</strain>
    </source>
</reference>
<dbReference type="InterPro" id="IPR012348">
    <property type="entry name" value="RNR-like"/>
</dbReference>